<dbReference type="PANTHER" id="PTHR12675:SF12">
    <property type="entry name" value="PROTEIN MUSCLEBLIND"/>
    <property type="match status" value="1"/>
</dbReference>
<proteinExistence type="inferred from homology"/>
<dbReference type="InterPro" id="IPR054429">
    <property type="entry name" value="Znf-CCCH_Muscleblind-like"/>
</dbReference>
<dbReference type="InterPro" id="IPR000571">
    <property type="entry name" value="Znf_CCCH"/>
</dbReference>
<keyword evidence="1 6" id="KW-0479">Metal-binding</keyword>
<dbReference type="GO" id="GO:0005737">
    <property type="term" value="C:cytoplasm"/>
    <property type="evidence" value="ECO:0007669"/>
    <property type="project" value="TreeGrafter"/>
</dbReference>
<dbReference type="AlphaFoldDB" id="A0A8J5V774"/>
<keyword evidence="2" id="KW-0677">Repeat</keyword>
<evidence type="ECO:0000256" key="5">
    <source>
        <dbReference type="ARBA" id="ARBA00038226"/>
    </source>
</evidence>
<dbReference type="PROSITE" id="PS50103">
    <property type="entry name" value="ZF_C3H1"/>
    <property type="match status" value="2"/>
</dbReference>
<dbReference type="SMART" id="SM00356">
    <property type="entry name" value="ZnF_C3H1"/>
    <property type="match status" value="2"/>
</dbReference>
<dbReference type="GO" id="GO:0003723">
    <property type="term" value="F:RNA binding"/>
    <property type="evidence" value="ECO:0007669"/>
    <property type="project" value="TreeGrafter"/>
</dbReference>
<comment type="similarity">
    <text evidence="5">Belongs to the muscleblind family.</text>
</comment>
<reference evidence="8" key="2">
    <citation type="submission" date="2021-04" db="EMBL/GenBank/DDBJ databases">
        <title>Genome-wide patterns of bracovirus chromosomal integration into multiple host tissues during parasitism.</title>
        <authorList>
            <person name="Chebbi M.A.C."/>
        </authorList>
    </citation>
    <scope>NUCLEOTIDE SEQUENCE</scope>
    <source>
        <tissue evidence="8">Whole body</tissue>
    </source>
</reference>
<feature type="domain" description="C3H1-type" evidence="7">
    <location>
        <begin position="17"/>
        <end position="43"/>
    </location>
</feature>
<dbReference type="EMBL" id="JAAOIC020000048">
    <property type="protein sequence ID" value="KAG8036514.1"/>
    <property type="molecule type" value="Genomic_DNA"/>
</dbReference>
<evidence type="ECO:0000259" key="7">
    <source>
        <dbReference type="PROSITE" id="PS50103"/>
    </source>
</evidence>
<dbReference type="GO" id="GO:0005654">
    <property type="term" value="C:nucleoplasm"/>
    <property type="evidence" value="ECO:0007669"/>
    <property type="project" value="TreeGrafter"/>
</dbReference>
<accession>A0A8J5V774</accession>
<evidence type="ECO:0000313" key="8">
    <source>
        <dbReference type="EMBL" id="KAG8036514.1"/>
    </source>
</evidence>
<feature type="zinc finger region" description="C3H1-type" evidence="6">
    <location>
        <begin position="17"/>
        <end position="43"/>
    </location>
</feature>
<organism evidence="8 9">
    <name type="scientific">Cotesia typhae</name>
    <dbReference type="NCBI Taxonomy" id="2053667"/>
    <lineage>
        <taxon>Eukaryota</taxon>
        <taxon>Metazoa</taxon>
        <taxon>Ecdysozoa</taxon>
        <taxon>Arthropoda</taxon>
        <taxon>Hexapoda</taxon>
        <taxon>Insecta</taxon>
        <taxon>Pterygota</taxon>
        <taxon>Neoptera</taxon>
        <taxon>Endopterygota</taxon>
        <taxon>Hymenoptera</taxon>
        <taxon>Apocrita</taxon>
        <taxon>Ichneumonoidea</taxon>
        <taxon>Braconidae</taxon>
        <taxon>Microgastrinae</taxon>
        <taxon>Cotesia</taxon>
    </lineage>
</organism>
<sequence>MTEQYVYRYRNIFFQLLDTLPVCQDFNRQLCNRPACKFIHLHDGNVEVVDNRVTVCRDAVKGACMRPQCKYYHIPVALPPAPLMAISASSSS</sequence>
<dbReference type="GO" id="GO:0043484">
    <property type="term" value="P:regulation of RNA splicing"/>
    <property type="evidence" value="ECO:0007669"/>
    <property type="project" value="TreeGrafter"/>
</dbReference>
<feature type="domain" description="C3H1-type" evidence="7">
    <location>
        <begin position="50"/>
        <end position="76"/>
    </location>
</feature>
<dbReference type="GO" id="GO:0008270">
    <property type="term" value="F:zinc ion binding"/>
    <property type="evidence" value="ECO:0007669"/>
    <property type="project" value="UniProtKB-KW"/>
</dbReference>
<evidence type="ECO:0000313" key="9">
    <source>
        <dbReference type="Proteomes" id="UP000729913"/>
    </source>
</evidence>
<dbReference type="PANTHER" id="PTHR12675">
    <property type="entry name" value="MUSCLEBLIND-LIKE PROTEIN"/>
    <property type="match status" value="1"/>
</dbReference>
<evidence type="ECO:0000256" key="3">
    <source>
        <dbReference type="ARBA" id="ARBA00022771"/>
    </source>
</evidence>
<gene>
    <name evidence="8" type="ORF">G9C98_003836</name>
</gene>
<keyword evidence="9" id="KW-1185">Reference proteome</keyword>
<evidence type="ECO:0000256" key="1">
    <source>
        <dbReference type="ARBA" id="ARBA00022723"/>
    </source>
</evidence>
<comment type="caution">
    <text evidence="8">The sequence shown here is derived from an EMBL/GenBank/DDBJ whole genome shotgun (WGS) entry which is preliminary data.</text>
</comment>
<feature type="zinc finger region" description="C3H1-type" evidence="6">
    <location>
        <begin position="50"/>
        <end position="76"/>
    </location>
</feature>
<dbReference type="Pfam" id="PF22628">
    <property type="entry name" value="zf-CCCH_10"/>
    <property type="match status" value="1"/>
</dbReference>
<keyword evidence="3 6" id="KW-0863">Zinc-finger</keyword>
<dbReference type="Proteomes" id="UP000729913">
    <property type="component" value="Unassembled WGS sequence"/>
</dbReference>
<dbReference type="OrthoDB" id="6285980at2759"/>
<protein>
    <recommendedName>
        <fullName evidence="7">C3H1-type domain-containing protein</fullName>
    </recommendedName>
</protein>
<evidence type="ECO:0000256" key="2">
    <source>
        <dbReference type="ARBA" id="ARBA00022737"/>
    </source>
</evidence>
<reference evidence="8" key="1">
    <citation type="submission" date="2020-03" db="EMBL/GenBank/DDBJ databases">
        <authorList>
            <person name="Chebbi M.A."/>
            <person name="Drezen J.M."/>
        </authorList>
    </citation>
    <scope>NUCLEOTIDE SEQUENCE</scope>
    <source>
        <tissue evidence="8">Whole body</tissue>
    </source>
</reference>
<evidence type="ECO:0000256" key="6">
    <source>
        <dbReference type="PROSITE-ProRule" id="PRU00723"/>
    </source>
</evidence>
<name>A0A8J5V774_9HYME</name>
<evidence type="ECO:0000256" key="4">
    <source>
        <dbReference type="ARBA" id="ARBA00022833"/>
    </source>
</evidence>
<keyword evidence="4 6" id="KW-0862">Zinc</keyword>